<organism evidence="1">
    <name type="scientific">Hexamita inflata</name>
    <dbReference type="NCBI Taxonomy" id="28002"/>
    <lineage>
        <taxon>Eukaryota</taxon>
        <taxon>Metamonada</taxon>
        <taxon>Diplomonadida</taxon>
        <taxon>Hexamitidae</taxon>
        <taxon>Hexamitinae</taxon>
        <taxon>Hexamita</taxon>
    </lineage>
</organism>
<proteinExistence type="predicted"/>
<dbReference type="EMBL" id="CAXDID020000428">
    <property type="protein sequence ID" value="CAL6090446.1"/>
    <property type="molecule type" value="Genomic_DNA"/>
</dbReference>
<dbReference type="Proteomes" id="UP001642409">
    <property type="component" value="Unassembled WGS sequence"/>
</dbReference>
<evidence type="ECO:0008006" key="4">
    <source>
        <dbReference type="Google" id="ProtNLM"/>
    </source>
</evidence>
<accession>A0AA86NLF6</accession>
<evidence type="ECO:0000313" key="1">
    <source>
        <dbReference type="EMBL" id="CAI9922070.1"/>
    </source>
</evidence>
<protein>
    <recommendedName>
        <fullName evidence="4">Capsid protein</fullName>
    </recommendedName>
</protein>
<dbReference type="AlphaFoldDB" id="A0AA86NLF6"/>
<evidence type="ECO:0000313" key="3">
    <source>
        <dbReference type="Proteomes" id="UP001642409"/>
    </source>
</evidence>
<sequence>MSDDKKVQIIPANVKKFQNLGNIMVMSTGNNGNGAVINRQRAENQEYFSSVKPGNYKPNANFQFTIVTGKGLLSTNQSYINYTMKYALKVPLSVIKDASNVTGVTHKFGKYYVQNKGFGPWWYFDQYKFDTNKWVPDTSISSEVLCAFPMNSCAPFNKSQYIYRNITNQDDDIFRQTARMQQQLPNEYQNAHNQTWFNGDLPSLEFFALPYEYDTSSTRTRKYLDFKKDDISFISHADIENEYKITKVDPVASQTKTSSIMFYFTKTYTIPLNVTNQIFDSTNTFPLSVLGYEQIRLNLYLQAHYMNKIFGTDALLDKTDTGIIDLELVLVSKDSDIVKAELNSKDGFSYHYMKFDRELLPSIDQSLSVHRLLNRGHQSTADVIVGLNLSDENKDDSMYLKQRFTPFTGDQQLKIINNTYDQNEEFNWFSQFNLWKGNRSNALFSQDLENLTQFKCEMLRGLNLYNQYERGTLNYDSMFKIMFQYATITLNLEAFSIDTNEDVVNDGVDSINQKLYVDFKIGYYQNSQKAIPYNATTQTKKTLISSDTPLNIEVIQIYDCILKFNPTKQNMAIDENFASTAQLIQ</sequence>
<name>A0AA86NLF6_9EUKA</name>
<dbReference type="EMBL" id="CATOUU010000245">
    <property type="protein sequence ID" value="CAI9922070.1"/>
    <property type="molecule type" value="Genomic_DNA"/>
</dbReference>
<evidence type="ECO:0000313" key="2">
    <source>
        <dbReference type="EMBL" id="CAL6090446.1"/>
    </source>
</evidence>
<comment type="caution">
    <text evidence="1">The sequence shown here is derived from an EMBL/GenBank/DDBJ whole genome shotgun (WGS) entry which is preliminary data.</text>
</comment>
<reference evidence="1" key="1">
    <citation type="submission" date="2023-06" db="EMBL/GenBank/DDBJ databases">
        <authorList>
            <person name="Kurt Z."/>
        </authorList>
    </citation>
    <scope>NUCLEOTIDE SEQUENCE</scope>
</reference>
<keyword evidence="3" id="KW-1185">Reference proteome</keyword>
<reference evidence="2 3" key="2">
    <citation type="submission" date="2024-07" db="EMBL/GenBank/DDBJ databases">
        <authorList>
            <person name="Akdeniz Z."/>
        </authorList>
    </citation>
    <scope>NUCLEOTIDE SEQUENCE [LARGE SCALE GENOMIC DNA]</scope>
</reference>
<gene>
    <name evidence="2" type="ORF">HINF_LOCUS65312</name>
    <name evidence="1" type="ORF">HINF_LOCUS9715</name>
</gene>